<dbReference type="STRING" id="157687.HMPREF3180_00365"/>
<dbReference type="PATRIC" id="fig|157687.3.peg.366"/>
<sequence>MDIRKKSETISLQKLREKLKDDDFIKEKILKTFRSRDRNSIEDFLHNKAIDFEKKSLSATHIIYNEEGTEILGYFTFANKSLIIEKENFLSFSKTQQKRFSQSGRKLKDGSYVVNSFLLAQIGKNYNISDKNMITGNEIISLAHELLLIVKKIINTKYLWLECEDNSSLIRFYSNYGFNLIKEFSSENKLRTMILRLDNF</sequence>
<keyword evidence="2" id="KW-1185">Reference proteome</keyword>
<reference evidence="2" key="1">
    <citation type="submission" date="2016-01" db="EMBL/GenBank/DDBJ databases">
        <authorList>
            <person name="Mitreva M."/>
            <person name="Pepin K.H."/>
            <person name="Mihindukulasuriya K.A."/>
            <person name="Fulton R."/>
            <person name="Fronick C."/>
            <person name="O'Laughlin M."/>
            <person name="Miner T."/>
            <person name="Herter B."/>
            <person name="Rosa B.A."/>
            <person name="Cordes M."/>
            <person name="Tomlinson C."/>
            <person name="Wollam A."/>
            <person name="Palsikar V.B."/>
            <person name="Mardis E.R."/>
            <person name="Wilson R.K."/>
        </authorList>
    </citation>
    <scope>NUCLEOTIDE SEQUENCE [LARGE SCALE GENOMIC DNA]</scope>
    <source>
        <strain evidence="2">KA00185</strain>
    </source>
</reference>
<protein>
    <recommendedName>
        <fullName evidence="3">Phage protein</fullName>
    </recommendedName>
</protein>
<evidence type="ECO:0000313" key="1">
    <source>
        <dbReference type="EMBL" id="KXB69485.1"/>
    </source>
</evidence>
<dbReference type="Gene3D" id="3.40.630.30">
    <property type="match status" value="1"/>
</dbReference>
<accession>A0A134AP57</accession>
<dbReference type="AlphaFoldDB" id="A0A134AP57"/>
<gene>
    <name evidence="1" type="ORF">HMPREF3180_00365</name>
</gene>
<proteinExistence type="predicted"/>
<organism evidence="1 2">
    <name type="scientific">Leptotrichia wadei</name>
    <dbReference type="NCBI Taxonomy" id="157687"/>
    <lineage>
        <taxon>Bacteria</taxon>
        <taxon>Fusobacteriati</taxon>
        <taxon>Fusobacteriota</taxon>
        <taxon>Fusobacteriia</taxon>
        <taxon>Fusobacteriales</taxon>
        <taxon>Leptotrichiaceae</taxon>
        <taxon>Leptotrichia</taxon>
    </lineage>
</organism>
<comment type="caution">
    <text evidence="1">The sequence shown here is derived from an EMBL/GenBank/DDBJ whole genome shotgun (WGS) entry which is preliminary data.</text>
</comment>
<evidence type="ECO:0000313" key="2">
    <source>
        <dbReference type="Proteomes" id="UP000070483"/>
    </source>
</evidence>
<name>A0A134AP57_9FUSO</name>
<dbReference type="Proteomes" id="UP000070483">
    <property type="component" value="Unassembled WGS sequence"/>
</dbReference>
<dbReference type="OrthoDB" id="1695776at2"/>
<evidence type="ECO:0008006" key="3">
    <source>
        <dbReference type="Google" id="ProtNLM"/>
    </source>
</evidence>
<dbReference type="EMBL" id="LSDD01000024">
    <property type="protein sequence ID" value="KXB69485.1"/>
    <property type="molecule type" value="Genomic_DNA"/>
</dbReference>